<evidence type="ECO:0000256" key="1">
    <source>
        <dbReference type="SAM" id="MobiDB-lite"/>
    </source>
</evidence>
<proteinExistence type="predicted"/>
<dbReference type="HOGENOM" id="CLU_525896_0_0_1"/>
<dbReference type="STRING" id="27334.A0A0A2JDC5"/>
<accession>A0A0A2JDC5</accession>
<dbReference type="EMBL" id="JQFZ01000250">
    <property type="protein sequence ID" value="KGO53427.1"/>
    <property type="molecule type" value="Genomic_DNA"/>
</dbReference>
<feature type="compositionally biased region" description="Pro residues" evidence="1">
    <location>
        <begin position="260"/>
        <end position="272"/>
    </location>
</feature>
<evidence type="ECO:0000313" key="2">
    <source>
        <dbReference type="EMBL" id="KGO53427.1"/>
    </source>
</evidence>
<dbReference type="PhylomeDB" id="A0A0A2JDC5"/>
<dbReference type="Proteomes" id="UP000030143">
    <property type="component" value="Unassembled WGS sequence"/>
</dbReference>
<dbReference type="RefSeq" id="XP_016596029.1">
    <property type="nucleotide sequence ID" value="XM_016743307.1"/>
</dbReference>
<evidence type="ECO:0000313" key="3">
    <source>
        <dbReference type="Proteomes" id="UP000030143"/>
    </source>
</evidence>
<comment type="caution">
    <text evidence="2">The sequence shown here is derived from an EMBL/GenBank/DDBJ whole genome shotgun (WGS) entry which is preliminary data.</text>
</comment>
<dbReference type="AlphaFoldDB" id="A0A0A2JDC5"/>
<dbReference type="OrthoDB" id="4362946at2759"/>
<protein>
    <submittedName>
        <fullName evidence="2">Uncharacterized protein</fullName>
    </submittedName>
</protein>
<feature type="compositionally biased region" description="Basic and acidic residues" evidence="1">
    <location>
        <begin position="209"/>
        <end position="218"/>
    </location>
</feature>
<feature type="region of interest" description="Disordered" evidence="1">
    <location>
        <begin position="17"/>
        <end position="295"/>
    </location>
</feature>
<feature type="compositionally biased region" description="Basic and acidic residues" evidence="1">
    <location>
        <begin position="81"/>
        <end position="98"/>
    </location>
</feature>
<sequence>MKRFCRGLKKCLRHCRCGSLSDEDDSDGLELPVTEPAPEQGVLPKLVYPKHLVPKAPPPPKDAAKQTEAAKPTQAPKPASPKKETKPQEEATSDREGNSSDEEYPPLPPSRDDSHTGITPELSDVDINDNDASDVEMPDADPAEGLFPPSRNPSPIPRNNPTIELLSDAPVSESSSGDYLFFGSARPRAPEPAPKPQHQSGQRSQPFSESRKRAHIENIADSPQEWSAASESLASSPPKRARASAASLQTEAQLPAGPQLSPPRLQPSTPPPERSDSASSDIDVEERLYPKPSESTLNTYREKGAQLAAWLEDPNEPNCYVAPATLTLHDMIHAQPPNRFQVGDSYHRNLGDNMDGGDPDSTGLTTEDNKYRYTSLRNPVTDPAVLAEHGFRRMDNSYAHLIGPGLIIGHSIFRYDNLQWNIIARALYVNDHPIETLRHIMFTCVINEETGPYVRRILYARFNREFEAAIQEPCLKVERGTREFEELLGTKLGKAAAILLLSSLPRGTRRISRAVVWNSYFRVELRFEIEPIPANPDDEPETAQAEAA</sequence>
<feature type="compositionally biased region" description="Polar residues" evidence="1">
    <location>
        <begin position="197"/>
        <end position="208"/>
    </location>
</feature>
<dbReference type="GeneID" id="27678726"/>
<dbReference type="VEuPathDB" id="FungiDB:PEXP_068920"/>
<organism evidence="2 3">
    <name type="scientific">Penicillium expansum</name>
    <name type="common">Blue mold rot fungus</name>
    <dbReference type="NCBI Taxonomy" id="27334"/>
    <lineage>
        <taxon>Eukaryota</taxon>
        <taxon>Fungi</taxon>
        <taxon>Dikarya</taxon>
        <taxon>Ascomycota</taxon>
        <taxon>Pezizomycotina</taxon>
        <taxon>Eurotiomycetes</taxon>
        <taxon>Eurotiomycetidae</taxon>
        <taxon>Eurotiales</taxon>
        <taxon>Aspergillaceae</taxon>
        <taxon>Penicillium</taxon>
    </lineage>
</organism>
<gene>
    <name evidence="2" type="ORF">PEX2_060340</name>
</gene>
<name>A0A0A2JDC5_PENEN</name>
<keyword evidence="3" id="KW-1185">Reference proteome</keyword>
<feature type="compositionally biased region" description="Acidic residues" evidence="1">
    <location>
        <begin position="123"/>
        <end position="142"/>
    </location>
</feature>
<feature type="compositionally biased region" description="Low complexity" evidence="1">
    <location>
        <begin position="227"/>
        <end position="248"/>
    </location>
</feature>
<reference evidence="2 3" key="1">
    <citation type="journal article" date="2015" name="Mol. Plant Microbe Interact.">
        <title>Genome, transcriptome, and functional analyses of Penicillium expansum provide new insights into secondary metabolism and pathogenicity.</title>
        <authorList>
            <person name="Ballester A.R."/>
            <person name="Marcet-Houben M."/>
            <person name="Levin E."/>
            <person name="Sela N."/>
            <person name="Selma-Lazaro C."/>
            <person name="Carmona L."/>
            <person name="Wisniewski M."/>
            <person name="Droby S."/>
            <person name="Gonzalez-Candelas L."/>
            <person name="Gabaldon T."/>
        </authorList>
    </citation>
    <scope>NUCLEOTIDE SEQUENCE [LARGE SCALE GENOMIC DNA]</scope>
    <source>
        <strain evidence="2 3">MD-8</strain>
    </source>
</reference>